<protein>
    <submittedName>
        <fullName evidence="1">Uncharacterized protein</fullName>
    </submittedName>
</protein>
<accession>A0A0A9HKP6</accession>
<reference evidence="1" key="2">
    <citation type="journal article" date="2015" name="Data Brief">
        <title>Shoot transcriptome of the giant reed, Arundo donax.</title>
        <authorList>
            <person name="Barrero R.A."/>
            <person name="Guerrero F.D."/>
            <person name="Moolhuijzen P."/>
            <person name="Goolsby J.A."/>
            <person name="Tidwell J."/>
            <person name="Bellgard S.E."/>
            <person name="Bellgard M.I."/>
        </authorList>
    </citation>
    <scope>NUCLEOTIDE SEQUENCE</scope>
    <source>
        <tissue evidence="1">Shoot tissue taken approximately 20 cm above the soil surface</tissue>
    </source>
</reference>
<dbReference type="AlphaFoldDB" id="A0A0A9HKP6"/>
<reference evidence="1" key="1">
    <citation type="submission" date="2014-09" db="EMBL/GenBank/DDBJ databases">
        <authorList>
            <person name="Magalhaes I.L.F."/>
            <person name="Oliveira U."/>
            <person name="Santos F.R."/>
            <person name="Vidigal T.H.D.A."/>
            <person name="Brescovit A.D."/>
            <person name="Santos A.J."/>
        </authorList>
    </citation>
    <scope>NUCLEOTIDE SEQUENCE</scope>
    <source>
        <tissue evidence="1">Shoot tissue taken approximately 20 cm above the soil surface</tissue>
    </source>
</reference>
<organism evidence="1">
    <name type="scientific">Arundo donax</name>
    <name type="common">Giant reed</name>
    <name type="synonym">Donax arundinaceus</name>
    <dbReference type="NCBI Taxonomy" id="35708"/>
    <lineage>
        <taxon>Eukaryota</taxon>
        <taxon>Viridiplantae</taxon>
        <taxon>Streptophyta</taxon>
        <taxon>Embryophyta</taxon>
        <taxon>Tracheophyta</taxon>
        <taxon>Spermatophyta</taxon>
        <taxon>Magnoliopsida</taxon>
        <taxon>Liliopsida</taxon>
        <taxon>Poales</taxon>
        <taxon>Poaceae</taxon>
        <taxon>PACMAD clade</taxon>
        <taxon>Arundinoideae</taxon>
        <taxon>Arundineae</taxon>
        <taxon>Arundo</taxon>
    </lineage>
</organism>
<evidence type="ECO:0000313" key="1">
    <source>
        <dbReference type="EMBL" id="JAE36409.1"/>
    </source>
</evidence>
<name>A0A0A9HKP6_ARUDO</name>
<proteinExistence type="predicted"/>
<dbReference type="EMBL" id="GBRH01161487">
    <property type="protein sequence ID" value="JAE36409.1"/>
    <property type="molecule type" value="Transcribed_RNA"/>
</dbReference>
<sequence>MSILELRLKDWNERRGKNDEFFFLDDLSKSTLSSTIGSGAGEGVW</sequence>